<evidence type="ECO:0000313" key="1">
    <source>
        <dbReference type="EMBL" id="CAI9096059.1"/>
    </source>
</evidence>
<gene>
    <name evidence="1" type="ORF">OLC1_LOCUS6898</name>
</gene>
<name>A0AAV1CK90_OLDCO</name>
<keyword evidence="2" id="KW-1185">Reference proteome</keyword>
<dbReference type="PANTHER" id="PTHR33874">
    <property type="entry name" value="RING FINGER PROTEIN"/>
    <property type="match status" value="1"/>
</dbReference>
<dbReference type="EMBL" id="OX459119">
    <property type="protein sequence ID" value="CAI9096059.1"/>
    <property type="molecule type" value="Genomic_DNA"/>
</dbReference>
<evidence type="ECO:0000313" key="2">
    <source>
        <dbReference type="Proteomes" id="UP001161247"/>
    </source>
</evidence>
<reference evidence="1" key="1">
    <citation type="submission" date="2023-03" db="EMBL/GenBank/DDBJ databases">
        <authorList>
            <person name="Julca I."/>
        </authorList>
    </citation>
    <scope>NUCLEOTIDE SEQUENCE</scope>
</reference>
<proteinExistence type="predicted"/>
<protein>
    <submittedName>
        <fullName evidence="1">OLC1v1032128C1</fullName>
    </submittedName>
</protein>
<dbReference type="Proteomes" id="UP001161247">
    <property type="component" value="Chromosome 2"/>
</dbReference>
<organism evidence="1 2">
    <name type="scientific">Oldenlandia corymbosa var. corymbosa</name>
    <dbReference type="NCBI Taxonomy" id="529605"/>
    <lineage>
        <taxon>Eukaryota</taxon>
        <taxon>Viridiplantae</taxon>
        <taxon>Streptophyta</taxon>
        <taxon>Embryophyta</taxon>
        <taxon>Tracheophyta</taxon>
        <taxon>Spermatophyta</taxon>
        <taxon>Magnoliopsida</taxon>
        <taxon>eudicotyledons</taxon>
        <taxon>Gunneridae</taxon>
        <taxon>Pentapetalae</taxon>
        <taxon>asterids</taxon>
        <taxon>lamiids</taxon>
        <taxon>Gentianales</taxon>
        <taxon>Rubiaceae</taxon>
        <taxon>Rubioideae</taxon>
        <taxon>Spermacoceae</taxon>
        <taxon>Hedyotis-Oldenlandia complex</taxon>
        <taxon>Oldenlandia</taxon>
    </lineage>
</organism>
<dbReference type="AlphaFoldDB" id="A0AAV1CK90"/>
<sequence length="171" mass="19058">MVGAATPLKVAKTVLEVADFTWTVVEGFRHHNLHHRHHTATPAPTAKKIKEEKELESLRTENCRLRILLEERKLKLLESCLPDLRRELKNSGGCGHQLSVSSVEDDDEIETKDYVIVNEGDVVDGIENFMAQCVVLDPKTRDLAPGKLQKAITKAMAVKSKVEKVVHSVCG</sequence>
<dbReference type="PANTHER" id="PTHR33874:SF4">
    <property type="entry name" value="EXPRESSED PROTEIN"/>
    <property type="match status" value="1"/>
</dbReference>
<accession>A0AAV1CK90</accession>